<reference evidence="1 2" key="1">
    <citation type="submission" date="2016-02" db="EMBL/GenBank/DDBJ databases">
        <title>Genome analysis of coral dinoflagellate symbionts highlights evolutionary adaptations to a symbiotic lifestyle.</title>
        <authorList>
            <person name="Aranda M."/>
            <person name="Li Y."/>
            <person name="Liew Y.J."/>
            <person name="Baumgarten S."/>
            <person name="Simakov O."/>
            <person name="Wilson M."/>
            <person name="Piel J."/>
            <person name="Ashoor H."/>
            <person name="Bougouffa S."/>
            <person name="Bajic V.B."/>
            <person name="Ryu T."/>
            <person name="Ravasi T."/>
            <person name="Bayer T."/>
            <person name="Micklem G."/>
            <person name="Kim H."/>
            <person name="Bhak J."/>
            <person name="Lajeunesse T.C."/>
            <person name="Voolstra C.R."/>
        </authorList>
    </citation>
    <scope>NUCLEOTIDE SEQUENCE [LARGE SCALE GENOMIC DNA]</scope>
    <source>
        <strain evidence="1 2">CCMP2467</strain>
    </source>
</reference>
<proteinExistence type="predicted"/>
<dbReference type="AlphaFoldDB" id="A0A1Q9ERS2"/>
<name>A0A1Q9ERS2_SYMMI</name>
<protein>
    <submittedName>
        <fullName evidence="1">Uncharacterized protein</fullName>
    </submittedName>
</protein>
<comment type="caution">
    <text evidence="1">The sequence shown here is derived from an EMBL/GenBank/DDBJ whole genome shotgun (WGS) entry which is preliminary data.</text>
</comment>
<gene>
    <name evidence="1" type="ORF">AK812_SmicGene6206</name>
</gene>
<sequence>MLSGVGASATAGRKMMSALGQQLLIELWQRVSAHGQLDYMLYFSFEVDSSLIPFCQCFLHVSPIIPRGLALTMTKPPTSNPRKVCLNRSVPWTVSPRGKIQFDGLSPTCFLICCNPAREQEIHLGGLLAIEESSTSRGPCLSPCIQRTEPVCLQKCNEVSVIVRTPMPMNPCANKTTLRKQSSIKIPSYHQQVTRRNCIQRPTQRVPDLGPLRFTLLGIRSITNPLINTENINASLSTFTADLKNPSRCHHKGPPWDAPRGGEQCVASAEWWAVPVERASQLFLEVCPVRGPANLAECTTDLDIACLPWLPPFGMPGHTPVS</sequence>
<keyword evidence="2" id="KW-1185">Reference proteome</keyword>
<dbReference type="EMBL" id="LSRX01000084">
    <property type="protein sequence ID" value="OLQ10119.1"/>
    <property type="molecule type" value="Genomic_DNA"/>
</dbReference>
<organism evidence="1 2">
    <name type="scientific">Symbiodinium microadriaticum</name>
    <name type="common">Dinoflagellate</name>
    <name type="synonym">Zooxanthella microadriatica</name>
    <dbReference type="NCBI Taxonomy" id="2951"/>
    <lineage>
        <taxon>Eukaryota</taxon>
        <taxon>Sar</taxon>
        <taxon>Alveolata</taxon>
        <taxon>Dinophyceae</taxon>
        <taxon>Suessiales</taxon>
        <taxon>Symbiodiniaceae</taxon>
        <taxon>Symbiodinium</taxon>
    </lineage>
</organism>
<accession>A0A1Q9ERS2</accession>
<evidence type="ECO:0000313" key="2">
    <source>
        <dbReference type="Proteomes" id="UP000186817"/>
    </source>
</evidence>
<evidence type="ECO:0000313" key="1">
    <source>
        <dbReference type="EMBL" id="OLQ10119.1"/>
    </source>
</evidence>
<dbReference type="Proteomes" id="UP000186817">
    <property type="component" value="Unassembled WGS sequence"/>
</dbReference>